<reference evidence="3 4" key="1">
    <citation type="submission" date="2018-07" db="EMBL/GenBank/DDBJ databases">
        <title>Genome sequences of six Lactobacillus spp. isolated from bumble bee guts.</title>
        <authorList>
            <person name="Motta E.V.S."/>
            <person name="Moran N.A."/>
        </authorList>
    </citation>
    <scope>NUCLEOTIDE SEQUENCE [LARGE SCALE GENOMIC DNA]</scope>
    <source>
        <strain evidence="3 4">LV-8.1</strain>
    </source>
</reference>
<evidence type="ECO:0000259" key="2">
    <source>
        <dbReference type="Pfam" id="PF12146"/>
    </source>
</evidence>
<comment type="caution">
    <text evidence="3">The sequence shown here is derived from an EMBL/GenBank/DDBJ whole genome shotgun (WGS) entry which is preliminary data.</text>
</comment>
<dbReference type="Pfam" id="PF12146">
    <property type="entry name" value="Hydrolase_4"/>
    <property type="match status" value="1"/>
</dbReference>
<dbReference type="GO" id="GO:0016020">
    <property type="term" value="C:membrane"/>
    <property type="evidence" value="ECO:0007669"/>
    <property type="project" value="TreeGrafter"/>
</dbReference>
<dbReference type="InterPro" id="IPR029058">
    <property type="entry name" value="AB_hydrolase_fold"/>
</dbReference>
<evidence type="ECO:0000256" key="1">
    <source>
        <dbReference type="PIRSR" id="PIRSR017388-1"/>
    </source>
</evidence>
<sequence>MAIVPPETLFINQNSQTIILLHSYTGSPNDFRAVMRRLKQAQFSVYAPLFSGHGTNNPLDILNKGSVTAWWNDTQKAIEFVQQQNKKVTAIFGLSLGSIFALKALETYPQIKGGGVLGSPLFSQDFTNVRAGFFEYARKIDQLQQISIAQQAQHQRTIERLLGPALDSISQATLEVGQQLAKIKQPVFIGHGTKDEMVNYQAAQQLQSHLTTETDFHLYQDAGHVITVNSARPQLEKDLLKFLEQLK</sequence>
<feature type="active site" description="Nucleophile" evidence="1">
    <location>
        <position position="95"/>
    </location>
</feature>
<dbReference type="AlphaFoldDB" id="A0A3R6YPM5"/>
<proteinExistence type="predicted"/>
<gene>
    <name evidence="3" type="ORF">DS832_04030</name>
</gene>
<dbReference type="RefSeq" id="WP_118910475.1">
    <property type="nucleotide sequence ID" value="NZ_QOCS01000008.1"/>
</dbReference>
<dbReference type="PANTHER" id="PTHR43798:SF33">
    <property type="entry name" value="HYDROLASE, PUTATIVE (AFU_ORTHOLOGUE AFUA_2G14860)-RELATED"/>
    <property type="match status" value="1"/>
</dbReference>
<feature type="domain" description="Serine aminopeptidase S33" evidence="2">
    <location>
        <begin position="14"/>
        <end position="227"/>
    </location>
</feature>
<dbReference type="Gene3D" id="3.40.50.1820">
    <property type="entry name" value="alpha/beta hydrolase"/>
    <property type="match status" value="1"/>
</dbReference>
<dbReference type="Proteomes" id="UP000284822">
    <property type="component" value="Unassembled WGS sequence"/>
</dbReference>
<dbReference type="EMBL" id="QOCS01000008">
    <property type="protein sequence ID" value="RHW47328.1"/>
    <property type="molecule type" value="Genomic_DNA"/>
</dbReference>
<dbReference type="PIRSF" id="PIRSF017388">
    <property type="entry name" value="Esterase_lipase"/>
    <property type="match status" value="1"/>
</dbReference>
<feature type="active site" description="Charge relay system" evidence="1">
    <location>
        <position position="224"/>
    </location>
</feature>
<accession>A0A3R6YPM5</accession>
<dbReference type="GO" id="GO:0052689">
    <property type="term" value="F:carboxylic ester hydrolase activity"/>
    <property type="evidence" value="ECO:0007669"/>
    <property type="project" value="InterPro"/>
</dbReference>
<dbReference type="InterPro" id="IPR050266">
    <property type="entry name" value="AB_hydrolase_sf"/>
</dbReference>
<feature type="active site" description="Charge relay system" evidence="1">
    <location>
        <position position="195"/>
    </location>
</feature>
<name>A0A3R6YPM5_9LACO</name>
<organism evidence="3 4">
    <name type="scientific">Bombilactobacillus bombi</name>
    <dbReference type="NCBI Taxonomy" id="1303590"/>
    <lineage>
        <taxon>Bacteria</taxon>
        <taxon>Bacillati</taxon>
        <taxon>Bacillota</taxon>
        <taxon>Bacilli</taxon>
        <taxon>Lactobacillales</taxon>
        <taxon>Lactobacillaceae</taxon>
        <taxon>Bombilactobacillus</taxon>
    </lineage>
</organism>
<dbReference type="PANTHER" id="PTHR43798">
    <property type="entry name" value="MONOACYLGLYCEROL LIPASE"/>
    <property type="match status" value="1"/>
</dbReference>
<evidence type="ECO:0000313" key="4">
    <source>
        <dbReference type="Proteomes" id="UP000284822"/>
    </source>
</evidence>
<dbReference type="InterPro" id="IPR022742">
    <property type="entry name" value="Hydrolase_4"/>
</dbReference>
<dbReference type="SUPFAM" id="SSF53474">
    <property type="entry name" value="alpha/beta-Hydrolases"/>
    <property type="match status" value="1"/>
</dbReference>
<dbReference type="InterPro" id="IPR012354">
    <property type="entry name" value="Esterase_lipase"/>
</dbReference>
<evidence type="ECO:0000313" key="3">
    <source>
        <dbReference type="EMBL" id="RHW47328.1"/>
    </source>
</evidence>
<protein>
    <submittedName>
        <fullName evidence="3">Carboxylesterase</fullName>
    </submittedName>
</protein>